<dbReference type="AlphaFoldDB" id="A0A1B6ERU0"/>
<name>A0A1B6ERU0_9HEMI</name>
<evidence type="ECO:0000256" key="5">
    <source>
        <dbReference type="ARBA" id="ARBA00022679"/>
    </source>
</evidence>
<dbReference type="GO" id="GO:0000226">
    <property type="term" value="P:microtubule cytoskeleton organization"/>
    <property type="evidence" value="ECO:0007669"/>
    <property type="project" value="TreeGrafter"/>
</dbReference>
<sequence length="319" mass="35752">MAAVHTEVGRTDNNSAEASEAASNEQQKQSVLESHGYILGKIIGTGSYATVKLARSERHQEYVAIKIVSKFQAPTDYLTRFLPREIEVVKGLRHQNLIRFLQAVETTHRVYIIMEYAENGSLLDIIRKDTYIEEDPRAKNWFSQLRDALEYCHEHGVVHRDVKCENLLMNGKYDLKLSDFGFARGHMKPRSDGIPILSETFCGSYAYASPEILKGVPYDPTLSDVWSMGVVLFAMVFGKLPFDDTNYNKLVRQVQSKLKFPSDPAVSEQCKSLILKLIAPLRIRAKVAQIAKDPWVSSKPPASRTSDPAPTNTAATSST</sequence>
<protein>
    <recommendedName>
        <fullName evidence="17">Protein kinase domain-containing protein</fullName>
    </recommendedName>
</protein>
<accession>A0A1B6ERU0</accession>
<evidence type="ECO:0000256" key="14">
    <source>
        <dbReference type="PROSITE-ProRule" id="PRU10141"/>
    </source>
</evidence>
<dbReference type="GO" id="GO:0050321">
    <property type="term" value="F:tau-protein kinase activity"/>
    <property type="evidence" value="ECO:0007669"/>
    <property type="project" value="TreeGrafter"/>
</dbReference>
<dbReference type="InterPro" id="IPR000719">
    <property type="entry name" value="Prot_kinase_dom"/>
</dbReference>
<evidence type="ECO:0000256" key="6">
    <source>
        <dbReference type="ARBA" id="ARBA00022723"/>
    </source>
</evidence>
<evidence type="ECO:0000256" key="13">
    <source>
        <dbReference type="ARBA" id="ARBA00022871"/>
    </source>
</evidence>
<keyword evidence="12" id="KW-0832">Ubl conjugation</keyword>
<dbReference type="PANTHER" id="PTHR24346:SF102">
    <property type="entry name" value="TESTIS-SPECIFIC SERINE_THREONINE-PROTEIN KINASE 1"/>
    <property type="match status" value="1"/>
</dbReference>
<comment type="cofactor">
    <cofactor evidence="1">
        <name>Mg(2+)</name>
        <dbReference type="ChEBI" id="CHEBI:18420"/>
    </cofactor>
</comment>
<feature type="region of interest" description="Disordered" evidence="16">
    <location>
        <begin position="1"/>
        <end position="27"/>
    </location>
</feature>
<feature type="compositionally biased region" description="Low complexity" evidence="16">
    <location>
        <begin position="305"/>
        <end position="319"/>
    </location>
</feature>
<keyword evidence="10 14" id="KW-0067">ATP-binding</keyword>
<keyword evidence="2" id="KW-0217">Developmental protein</keyword>
<dbReference type="InterPro" id="IPR017441">
    <property type="entry name" value="Protein_kinase_ATP_BS"/>
</dbReference>
<gene>
    <name evidence="18" type="ORF">g.11557</name>
</gene>
<keyword evidence="9" id="KW-0221">Differentiation</keyword>
<keyword evidence="6" id="KW-0479">Metal-binding</keyword>
<dbReference type="PROSITE" id="PS50011">
    <property type="entry name" value="PROTEIN_KINASE_DOM"/>
    <property type="match status" value="1"/>
</dbReference>
<dbReference type="SMART" id="SM00220">
    <property type="entry name" value="S_TKc"/>
    <property type="match status" value="1"/>
</dbReference>
<keyword evidence="3 15" id="KW-0723">Serine/threonine-protein kinase</keyword>
<dbReference type="PANTHER" id="PTHR24346">
    <property type="entry name" value="MAP/MICROTUBULE AFFINITY-REGULATING KINASE"/>
    <property type="match status" value="1"/>
</dbReference>
<dbReference type="GO" id="GO:0005524">
    <property type="term" value="F:ATP binding"/>
    <property type="evidence" value="ECO:0007669"/>
    <property type="project" value="UniProtKB-UniRule"/>
</dbReference>
<evidence type="ECO:0000256" key="10">
    <source>
        <dbReference type="ARBA" id="ARBA00022840"/>
    </source>
</evidence>
<dbReference type="PROSITE" id="PS00107">
    <property type="entry name" value="PROTEIN_KINASE_ATP"/>
    <property type="match status" value="1"/>
</dbReference>
<dbReference type="Gene3D" id="1.10.510.10">
    <property type="entry name" value="Transferase(Phosphotransferase) domain 1"/>
    <property type="match status" value="1"/>
</dbReference>
<evidence type="ECO:0000256" key="2">
    <source>
        <dbReference type="ARBA" id="ARBA00022473"/>
    </source>
</evidence>
<dbReference type="InterPro" id="IPR011009">
    <property type="entry name" value="Kinase-like_dom_sf"/>
</dbReference>
<keyword evidence="8" id="KW-0418">Kinase</keyword>
<evidence type="ECO:0000259" key="17">
    <source>
        <dbReference type="PROSITE" id="PS50011"/>
    </source>
</evidence>
<evidence type="ECO:0000256" key="16">
    <source>
        <dbReference type="SAM" id="MobiDB-lite"/>
    </source>
</evidence>
<dbReference type="GO" id="GO:0007283">
    <property type="term" value="P:spermatogenesis"/>
    <property type="evidence" value="ECO:0007669"/>
    <property type="project" value="UniProtKB-KW"/>
</dbReference>
<feature type="region of interest" description="Disordered" evidence="16">
    <location>
        <begin position="293"/>
        <end position="319"/>
    </location>
</feature>
<feature type="domain" description="Protein kinase" evidence="17">
    <location>
        <begin position="37"/>
        <end position="296"/>
    </location>
</feature>
<keyword evidence="5" id="KW-0808">Transferase</keyword>
<dbReference type="EMBL" id="GECZ01029075">
    <property type="protein sequence ID" value="JAS40694.1"/>
    <property type="molecule type" value="Transcribed_RNA"/>
</dbReference>
<evidence type="ECO:0000256" key="9">
    <source>
        <dbReference type="ARBA" id="ARBA00022782"/>
    </source>
</evidence>
<reference evidence="18" key="1">
    <citation type="submission" date="2015-11" db="EMBL/GenBank/DDBJ databases">
        <title>De novo transcriptome assembly of four potential Pierce s Disease insect vectors from Arizona vineyards.</title>
        <authorList>
            <person name="Tassone E.E."/>
        </authorList>
    </citation>
    <scope>NUCLEOTIDE SEQUENCE</scope>
</reference>
<dbReference type="GO" id="GO:0030154">
    <property type="term" value="P:cell differentiation"/>
    <property type="evidence" value="ECO:0007669"/>
    <property type="project" value="UniProtKB-KW"/>
</dbReference>
<evidence type="ECO:0000256" key="8">
    <source>
        <dbReference type="ARBA" id="ARBA00022777"/>
    </source>
</evidence>
<dbReference type="Pfam" id="PF00069">
    <property type="entry name" value="Pkinase"/>
    <property type="match status" value="1"/>
</dbReference>
<dbReference type="PROSITE" id="PS00108">
    <property type="entry name" value="PROTEIN_KINASE_ST"/>
    <property type="match status" value="1"/>
</dbReference>
<evidence type="ECO:0000256" key="12">
    <source>
        <dbReference type="ARBA" id="ARBA00022843"/>
    </source>
</evidence>
<dbReference type="FunFam" id="3.30.200.20:FF:000042">
    <property type="entry name" value="Aurora kinase A"/>
    <property type="match status" value="1"/>
</dbReference>
<dbReference type="SUPFAM" id="SSF56112">
    <property type="entry name" value="Protein kinase-like (PK-like)"/>
    <property type="match status" value="1"/>
</dbReference>
<feature type="compositionally biased region" description="Low complexity" evidence="16">
    <location>
        <begin position="13"/>
        <end position="25"/>
    </location>
</feature>
<organism evidence="18">
    <name type="scientific">Cuerna arida</name>
    <dbReference type="NCBI Taxonomy" id="1464854"/>
    <lineage>
        <taxon>Eukaryota</taxon>
        <taxon>Metazoa</taxon>
        <taxon>Ecdysozoa</taxon>
        <taxon>Arthropoda</taxon>
        <taxon>Hexapoda</taxon>
        <taxon>Insecta</taxon>
        <taxon>Pterygota</taxon>
        <taxon>Neoptera</taxon>
        <taxon>Paraneoptera</taxon>
        <taxon>Hemiptera</taxon>
        <taxon>Auchenorrhyncha</taxon>
        <taxon>Membracoidea</taxon>
        <taxon>Cicadellidae</taxon>
        <taxon>Cicadellinae</taxon>
        <taxon>Proconiini</taxon>
        <taxon>Cuerna</taxon>
    </lineage>
</organism>
<dbReference type="InterPro" id="IPR047908">
    <property type="entry name" value="TSSK4_cat"/>
</dbReference>
<keyword evidence="4" id="KW-0597">Phosphoprotein</keyword>
<dbReference type="CDD" id="cd14162">
    <property type="entry name" value="STKc_TSSK4-like"/>
    <property type="match status" value="1"/>
</dbReference>
<dbReference type="GO" id="GO:0005737">
    <property type="term" value="C:cytoplasm"/>
    <property type="evidence" value="ECO:0007669"/>
    <property type="project" value="TreeGrafter"/>
</dbReference>
<evidence type="ECO:0000256" key="3">
    <source>
        <dbReference type="ARBA" id="ARBA00022527"/>
    </source>
</evidence>
<feature type="binding site" evidence="14">
    <location>
        <position position="66"/>
    </location>
    <ligand>
        <name>ATP</name>
        <dbReference type="ChEBI" id="CHEBI:30616"/>
    </ligand>
</feature>
<evidence type="ECO:0000313" key="18">
    <source>
        <dbReference type="EMBL" id="JAS40694.1"/>
    </source>
</evidence>
<evidence type="ECO:0000256" key="11">
    <source>
        <dbReference type="ARBA" id="ARBA00022842"/>
    </source>
</evidence>
<evidence type="ECO:0000256" key="4">
    <source>
        <dbReference type="ARBA" id="ARBA00022553"/>
    </source>
</evidence>
<dbReference type="InterPro" id="IPR008271">
    <property type="entry name" value="Ser/Thr_kinase_AS"/>
</dbReference>
<evidence type="ECO:0000256" key="1">
    <source>
        <dbReference type="ARBA" id="ARBA00001946"/>
    </source>
</evidence>
<evidence type="ECO:0000256" key="7">
    <source>
        <dbReference type="ARBA" id="ARBA00022741"/>
    </source>
</evidence>
<dbReference type="GO" id="GO:0000287">
    <property type="term" value="F:magnesium ion binding"/>
    <property type="evidence" value="ECO:0007669"/>
    <property type="project" value="UniProtKB-ARBA"/>
</dbReference>
<dbReference type="GO" id="GO:0035556">
    <property type="term" value="P:intracellular signal transduction"/>
    <property type="evidence" value="ECO:0007669"/>
    <property type="project" value="TreeGrafter"/>
</dbReference>
<comment type="similarity">
    <text evidence="15">Belongs to the protein kinase superfamily.</text>
</comment>
<keyword evidence="7 14" id="KW-0547">Nucleotide-binding</keyword>
<evidence type="ECO:0000256" key="15">
    <source>
        <dbReference type="RuleBase" id="RU000304"/>
    </source>
</evidence>
<keyword evidence="11" id="KW-0460">Magnesium</keyword>
<proteinExistence type="inferred from homology"/>
<dbReference type="FunFam" id="1.10.510.10:FF:000658">
    <property type="entry name" value="Protein CBG12184"/>
    <property type="match status" value="1"/>
</dbReference>
<keyword evidence="13" id="KW-0744">Spermatogenesis</keyword>